<dbReference type="STRING" id="865937.Gilli_1670"/>
<organism evidence="2 3">
    <name type="scientific">Gillisia limnaea (strain DSM 15749 / LMG 21470 / R-8282)</name>
    <dbReference type="NCBI Taxonomy" id="865937"/>
    <lineage>
        <taxon>Bacteria</taxon>
        <taxon>Pseudomonadati</taxon>
        <taxon>Bacteroidota</taxon>
        <taxon>Flavobacteriia</taxon>
        <taxon>Flavobacteriales</taxon>
        <taxon>Flavobacteriaceae</taxon>
        <taxon>Gillisia</taxon>
    </lineage>
</organism>
<evidence type="ECO:0000313" key="2">
    <source>
        <dbReference type="EMBL" id="EHQ02317.1"/>
    </source>
</evidence>
<dbReference type="EMBL" id="JH594606">
    <property type="protein sequence ID" value="EHQ02317.1"/>
    <property type="molecule type" value="Genomic_DNA"/>
</dbReference>
<dbReference type="SMART" id="SM01235">
    <property type="entry name" value="Haem_bd"/>
    <property type="match status" value="1"/>
</dbReference>
<dbReference type="InterPro" id="IPR025992">
    <property type="entry name" value="Haem-bd"/>
</dbReference>
<dbReference type="eggNOG" id="COG2010">
    <property type="taxonomic scope" value="Bacteria"/>
</dbReference>
<feature type="domain" description="Haem-binding" evidence="1">
    <location>
        <begin position="13"/>
        <end position="148"/>
    </location>
</feature>
<gene>
    <name evidence="2" type="ORF">Gilli_1670</name>
</gene>
<protein>
    <recommendedName>
        <fullName evidence="1">Haem-binding domain-containing protein</fullName>
    </recommendedName>
</protein>
<dbReference type="AlphaFoldDB" id="H2BZF4"/>
<accession>H2BZF4</accession>
<proteinExistence type="predicted"/>
<dbReference type="Proteomes" id="UP000003844">
    <property type="component" value="Unassembled WGS sequence"/>
</dbReference>
<evidence type="ECO:0000259" key="1">
    <source>
        <dbReference type="SMART" id="SM01235"/>
    </source>
</evidence>
<reference evidence="3" key="1">
    <citation type="journal article" date="2012" name="Stand. Genomic Sci.">
        <title>Genome sequence of the Antarctic rhodopsins-containing flavobacterium Gillisia limnaea type strain (R-8282(T)).</title>
        <authorList>
            <person name="Riedel T."/>
            <person name="Held B."/>
            <person name="Nolan M."/>
            <person name="Lucas S."/>
            <person name="Lapidus A."/>
            <person name="Tice H."/>
            <person name="Del Rio T.G."/>
            <person name="Cheng J.F."/>
            <person name="Han C."/>
            <person name="Tapia R."/>
            <person name="Goodwin L.A."/>
            <person name="Pitluck S."/>
            <person name="Liolios K."/>
            <person name="Mavromatis K."/>
            <person name="Pagani I."/>
            <person name="Ivanova N."/>
            <person name="Mikhailova N."/>
            <person name="Pati A."/>
            <person name="Chen A."/>
            <person name="Palaniappan K."/>
            <person name="Land M."/>
            <person name="Rohde M."/>
            <person name="Tindall B.J."/>
            <person name="Detter J.C."/>
            <person name="Goker M."/>
            <person name="Bristow J."/>
            <person name="Eisen J.A."/>
            <person name="Markowitz V."/>
            <person name="Hugenholtz P."/>
            <person name="Kyrpides N.C."/>
            <person name="Klenk H.P."/>
            <person name="Woyke T."/>
        </authorList>
    </citation>
    <scope>NUCLEOTIDE SEQUENCE [LARGE SCALE GENOMIC DNA]</scope>
    <source>
        <strain evidence="3">DSM 15749 / LMG 21470 / R-8282</strain>
    </source>
</reference>
<dbReference type="Pfam" id="PF14376">
    <property type="entry name" value="Haem_bd"/>
    <property type="match status" value="1"/>
</dbReference>
<name>H2BZF4_GILLR</name>
<keyword evidence="3" id="KW-1185">Reference proteome</keyword>
<evidence type="ECO:0000313" key="3">
    <source>
        <dbReference type="Proteomes" id="UP000003844"/>
    </source>
</evidence>
<dbReference type="HOGENOM" id="CLU_120447_1_0_10"/>
<sequence>MIKGLKFLAIIALVALVVIQFVPAKRNQSDIVPASDFIASYNPPKEVESILRTSCYDCHSNNTNYPWYNKIQPVAMFLEDHIEHGKEEFNFNEFGEYSDRRKMSKLKSFISQVEQDEMPLDSYTLIHRSAKVSNAEKELVLTWVNQLQDSLRNQ</sequence>